<proteinExistence type="predicted"/>
<protein>
    <submittedName>
        <fullName evidence="1">Unnamed protein product</fullName>
    </submittedName>
</protein>
<dbReference type="EMBL" id="BSXS01014033">
    <property type="protein sequence ID" value="GMF04809.1"/>
    <property type="molecule type" value="Genomic_DNA"/>
</dbReference>
<name>A0ACB5U8L5_AMBMO</name>
<reference evidence="1" key="1">
    <citation type="submission" date="2023-04" db="EMBL/GenBank/DDBJ databases">
        <title>Ambrosiozyma monospora NBRC 10751.</title>
        <authorList>
            <person name="Ichikawa N."/>
            <person name="Sato H."/>
            <person name="Tonouchi N."/>
        </authorList>
    </citation>
    <scope>NUCLEOTIDE SEQUENCE</scope>
    <source>
        <strain evidence="1">NBRC 10751</strain>
    </source>
</reference>
<evidence type="ECO:0000313" key="1">
    <source>
        <dbReference type="EMBL" id="GMF04809.1"/>
    </source>
</evidence>
<evidence type="ECO:0000313" key="2">
    <source>
        <dbReference type="Proteomes" id="UP001165064"/>
    </source>
</evidence>
<comment type="caution">
    <text evidence="1">The sequence shown here is derived from an EMBL/GenBank/DDBJ whole genome shotgun (WGS) entry which is preliminary data.</text>
</comment>
<accession>A0ACB5U8L5</accession>
<dbReference type="Proteomes" id="UP001165064">
    <property type="component" value="Unassembled WGS sequence"/>
</dbReference>
<gene>
    <name evidence="1" type="ORF">Amon02_001210100</name>
</gene>
<sequence>MEKPSTLLQENTIPVVVALLSPIIIITILKSIGFIIGSTKSKVNPVSTKSGTYSSNKKPLTAPVITPVSDDFDWKTTKPVQYRPFKNGPRGLGEVREVAYWVS</sequence>
<organism evidence="1 2">
    <name type="scientific">Ambrosiozyma monospora</name>
    <name type="common">Yeast</name>
    <name type="synonym">Endomycopsis monosporus</name>
    <dbReference type="NCBI Taxonomy" id="43982"/>
    <lineage>
        <taxon>Eukaryota</taxon>
        <taxon>Fungi</taxon>
        <taxon>Dikarya</taxon>
        <taxon>Ascomycota</taxon>
        <taxon>Saccharomycotina</taxon>
        <taxon>Pichiomycetes</taxon>
        <taxon>Pichiales</taxon>
        <taxon>Pichiaceae</taxon>
        <taxon>Ambrosiozyma</taxon>
    </lineage>
</organism>
<keyword evidence="2" id="KW-1185">Reference proteome</keyword>